<dbReference type="STRING" id="1393034.HMPREF3192_01249"/>
<dbReference type="PATRIC" id="fig|1393034.3.peg.1218"/>
<comment type="caution">
    <text evidence="1">The sequence shown here is derived from an EMBL/GenBank/DDBJ whole genome shotgun (WGS) entry which is preliminary data.</text>
</comment>
<reference evidence="2" key="1">
    <citation type="submission" date="2016-01" db="EMBL/GenBank/DDBJ databases">
        <authorList>
            <person name="Mitreva M."/>
            <person name="Pepin K.H."/>
            <person name="Mihindukulasuriya K.A."/>
            <person name="Fulton R."/>
            <person name="Fronick C."/>
            <person name="O'Laughlin M."/>
            <person name="Miner T."/>
            <person name="Herter B."/>
            <person name="Rosa B.A."/>
            <person name="Cordes M."/>
            <person name="Tomlinson C."/>
            <person name="Wollam A."/>
            <person name="Palsikar V.B."/>
            <person name="Mardis E.R."/>
            <person name="Wilson R.K."/>
        </authorList>
    </citation>
    <scope>NUCLEOTIDE SEQUENCE [LARGE SCALE GENOMIC DNA]</scope>
    <source>
        <strain evidence="2">DNF00019</strain>
    </source>
</reference>
<organism evidence="1 2">
    <name type="scientific">Atopobium deltae</name>
    <dbReference type="NCBI Taxonomy" id="1393034"/>
    <lineage>
        <taxon>Bacteria</taxon>
        <taxon>Bacillati</taxon>
        <taxon>Actinomycetota</taxon>
        <taxon>Coriobacteriia</taxon>
        <taxon>Coriobacteriales</taxon>
        <taxon>Atopobiaceae</taxon>
        <taxon>Atopobium</taxon>
    </lineage>
</organism>
<proteinExistence type="predicted"/>
<evidence type="ECO:0000313" key="1">
    <source>
        <dbReference type="EMBL" id="KXB33144.1"/>
    </source>
</evidence>
<keyword evidence="2" id="KW-1185">Reference proteome</keyword>
<dbReference type="AlphaFoldDB" id="A0A133XQD1"/>
<protein>
    <submittedName>
        <fullName evidence="1">Uncharacterized protein</fullName>
    </submittedName>
</protein>
<accession>A0A133XQD1</accession>
<gene>
    <name evidence="1" type="ORF">HMPREF3192_01249</name>
</gene>
<dbReference type="EMBL" id="LSCR01000041">
    <property type="protein sequence ID" value="KXB33144.1"/>
    <property type="molecule type" value="Genomic_DNA"/>
</dbReference>
<dbReference type="Proteomes" id="UP000070675">
    <property type="component" value="Unassembled WGS sequence"/>
</dbReference>
<sequence>MWAGKWRLTVWARGSQLYGFRYRKTKVMYFKTKKQLCTYIQDHFLVAQIRWNEQNRLCSCVIKDR</sequence>
<name>A0A133XQD1_9ACTN</name>
<evidence type="ECO:0000313" key="2">
    <source>
        <dbReference type="Proteomes" id="UP000070675"/>
    </source>
</evidence>